<proteinExistence type="predicted"/>
<name>A0AAV5HMN5_9ROSI</name>
<sequence>MLLSSNDPSQDRYQRRFSIFLDTGIQGCFSLQEDMVINGKHQGVFGGREIVGEFNSLCFECGGLNLVEEQDHNSLRKEQEIKSEDLISEELSFGYGFTNDHQLLEEISKREVRNPKDMLSELSSSEILRNYGVGLKKVKVE</sequence>
<evidence type="ECO:0000313" key="1">
    <source>
        <dbReference type="EMBL" id="GKU87017.1"/>
    </source>
</evidence>
<dbReference type="Proteomes" id="UP001054252">
    <property type="component" value="Unassembled WGS sequence"/>
</dbReference>
<accession>A0AAV5HMN5</accession>
<organism evidence="1 2">
    <name type="scientific">Rubroshorea leprosula</name>
    <dbReference type="NCBI Taxonomy" id="152421"/>
    <lineage>
        <taxon>Eukaryota</taxon>
        <taxon>Viridiplantae</taxon>
        <taxon>Streptophyta</taxon>
        <taxon>Embryophyta</taxon>
        <taxon>Tracheophyta</taxon>
        <taxon>Spermatophyta</taxon>
        <taxon>Magnoliopsida</taxon>
        <taxon>eudicotyledons</taxon>
        <taxon>Gunneridae</taxon>
        <taxon>Pentapetalae</taxon>
        <taxon>rosids</taxon>
        <taxon>malvids</taxon>
        <taxon>Malvales</taxon>
        <taxon>Dipterocarpaceae</taxon>
        <taxon>Rubroshorea</taxon>
    </lineage>
</organism>
<reference evidence="1 2" key="1">
    <citation type="journal article" date="2021" name="Commun. Biol.">
        <title>The genome of Shorea leprosula (Dipterocarpaceae) highlights the ecological relevance of drought in aseasonal tropical rainforests.</title>
        <authorList>
            <person name="Ng K.K.S."/>
            <person name="Kobayashi M.J."/>
            <person name="Fawcett J.A."/>
            <person name="Hatakeyama M."/>
            <person name="Paape T."/>
            <person name="Ng C.H."/>
            <person name="Ang C.C."/>
            <person name="Tnah L.H."/>
            <person name="Lee C.T."/>
            <person name="Nishiyama T."/>
            <person name="Sese J."/>
            <person name="O'Brien M.J."/>
            <person name="Copetti D."/>
            <person name="Mohd Noor M.I."/>
            <person name="Ong R.C."/>
            <person name="Putra M."/>
            <person name="Sireger I.Z."/>
            <person name="Indrioko S."/>
            <person name="Kosugi Y."/>
            <person name="Izuno A."/>
            <person name="Isagi Y."/>
            <person name="Lee S.L."/>
            <person name="Shimizu K.K."/>
        </authorList>
    </citation>
    <scope>NUCLEOTIDE SEQUENCE [LARGE SCALE GENOMIC DNA]</scope>
    <source>
        <strain evidence="1">214</strain>
    </source>
</reference>
<protein>
    <submittedName>
        <fullName evidence="1">Uncharacterized protein</fullName>
    </submittedName>
</protein>
<dbReference type="AlphaFoldDB" id="A0AAV5HMN5"/>
<gene>
    <name evidence="1" type="ORF">SLEP1_g1476</name>
</gene>
<keyword evidence="2" id="KW-1185">Reference proteome</keyword>
<comment type="caution">
    <text evidence="1">The sequence shown here is derived from an EMBL/GenBank/DDBJ whole genome shotgun (WGS) entry which is preliminary data.</text>
</comment>
<evidence type="ECO:0000313" key="2">
    <source>
        <dbReference type="Proteomes" id="UP001054252"/>
    </source>
</evidence>
<dbReference type="EMBL" id="BPVZ01000001">
    <property type="protein sequence ID" value="GKU87017.1"/>
    <property type="molecule type" value="Genomic_DNA"/>
</dbReference>